<keyword evidence="4" id="KW-1185">Reference proteome</keyword>
<dbReference type="Proteomes" id="UP000032544">
    <property type="component" value="Unassembled WGS sequence"/>
</dbReference>
<evidence type="ECO:0008006" key="5">
    <source>
        <dbReference type="Google" id="ProtNLM"/>
    </source>
</evidence>
<feature type="region of interest" description="Disordered" evidence="1">
    <location>
        <begin position="240"/>
        <end position="264"/>
    </location>
</feature>
<protein>
    <recommendedName>
        <fullName evidence="5">DUF4382 domain-containing protein</fullName>
    </recommendedName>
</protein>
<evidence type="ECO:0000256" key="1">
    <source>
        <dbReference type="SAM" id="MobiDB-lite"/>
    </source>
</evidence>
<proteinExistence type="predicted"/>
<name>A0A0D8JB67_9BACT</name>
<dbReference type="AlphaFoldDB" id="A0A0D8JB67"/>
<keyword evidence="2" id="KW-0732">Signal</keyword>
<dbReference type="EMBL" id="JRHC01000001">
    <property type="protein sequence ID" value="KJF44215.1"/>
    <property type="molecule type" value="Genomic_DNA"/>
</dbReference>
<feature type="chain" id="PRO_5002331394" description="DUF4382 domain-containing protein" evidence="2">
    <location>
        <begin position="23"/>
        <end position="264"/>
    </location>
</feature>
<feature type="compositionally biased region" description="Acidic residues" evidence="1">
    <location>
        <begin position="247"/>
        <end position="257"/>
    </location>
</feature>
<dbReference type="OrthoDB" id="1118191at2"/>
<dbReference type="RefSeq" id="WP_045025777.1">
    <property type="nucleotide sequence ID" value="NZ_JRHC01000001.1"/>
</dbReference>
<evidence type="ECO:0000313" key="3">
    <source>
        <dbReference type="EMBL" id="KJF44215.1"/>
    </source>
</evidence>
<organism evidence="3 4">
    <name type="scientific">Draconibacterium sediminis</name>
    <dbReference type="NCBI Taxonomy" id="1544798"/>
    <lineage>
        <taxon>Bacteria</taxon>
        <taxon>Pseudomonadati</taxon>
        <taxon>Bacteroidota</taxon>
        <taxon>Bacteroidia</taxon>
        <taxon>Marinilabiliales</taxon>
        <taxon>Prolixibacteraceae</taxon>
        <taxon>Draconibacterium</taxon>
    </lineage>
</organism>
<evidence type="ECO:0000313" key="4">
    <source>
        <dbReference type="Proteomes" id="UP000032544"/>
    </source>
</evidence>
<evidence type="ECO:0000256" key="2">
    <source>
        <dbReference type="SAM" id="SignalP"/>
    </source>
</evidence>
<gene>
    <name evidence="3" type="ORF">LH29_01425</name>
</gene>
<sequence>MKTEKKFLVALALMTAIFISCSDDGDMMNDGESLFGVRIEALNTEFSLPVQTSMKSVTIDAESIAWDSAHLVVSSIKFEAELKSVVTGEDSIEIEYKWYGPQMVDLLNNELTMGNFVLQPGYYDEIELKVSGLQENAGDNPVFYLAGTYTNDTGTTPIVVMVNHDVYFKTEKENVEVTEEEIDFTSIIQLYLDELMADVDVADLDNAELVDGVLLISSDHNTGIYQTIIGNLEHDHRTHYKHKHHDDDDEHDGYDDDHDGHDDD</sequence>
<feature type="signal peptide" evidence="2">
    <location>
        <begin position="1"/>
        <end position="22"/>
    </location>
</feature>
<dbReference type="PROSITE" id="PS51257">
    <property type="entry name" value="PROKAR_LIPOPROTEIN"/>
    <property type="match status" value="1"/>
</dbReference>
<comment type="caution">
    <text evidence="3">The sequence shown here is derived from an EMBL/GenBank/DDBJ whole genome shotgun (WGS) entry which is preliminary data.</text>
</comment>
<accession>A0A0D8JB67</accession>
<reference evidence="3 4" key="1">
    <citation type="submission" date="2014-09" db="EMBL/GenBank/DDBJ databases">
        <title>Draft Genome Sequence of Draconibacterium sp. JN14CK-3.</title>
        <authorList>
            <person name="Dong C."/>
            <person name="Lai Q."/>
            <person name="Shao Z."/>
        </authorList>
    </citation>
    <scope>NUCLEOTIDE SEQUENCE [LARGE SCALE GENOMIC DNA]</scope>
    <source>
        <strain evidence="3 4">JN14CK-3</strain>
    </source>
</reference>